<dbReference type="EMBL" id="UYYB01094802">
    <property type="protein sequence ID" value="VDM74980.1"/>
    <property type="molecule type" value="Genomic_DNA"/>
</dbReference>
<dbReference type="SMART" id="SM00198">
    <property type="entry name" value="SCP"/>
    <property type="match status" value="1"/>
</dbReference>
<proteinExistence type="predicted"/>
<protein>
    <recommendedName>
        <fullName evidence="1">SCP domain-containing protein</fullName>
    </recommendedName>
</protein>
<dbReference type="InterPro" id="IPR014044">
    <property type="entry name" value="CAP_dom"/>
</dbReference>
<dbReference type="Proteomes" id="UP000270094">
    <property type="component" value="Unassembled WGS sequence"/>
</dbReference>
<evidence type="ECO:0000313" key="3">
    <source>
        <dbReference type="Proteomes" id="UP000270094"/>
    </source>
</evidence>
<sequence>MATSTSAAATEVTTKNPDEIMTEEIRKQIILMHNYRRSELALGRVRNGKEGNPNCPKAQNMLEMVYDMDLEVAAQAYADQCHTSGSAISTRPLFGENFHIIPSRTINYCNATVAAIKAWWSQIFSNGVNMQMLYTVTLHTKQQSPNKFTQVSR</sequence>
<feature type="domain" description="SCP" evidence="1">
    <location>
        <begin position="24"/>
        <end position="149"/>
    </location>
</feature>
<name>A0A3P7IPE4_STRVU</name>
<dbReference type="OrthoDB" id="5874910at2759"/>
<dbReference type="SUPFAM" id="SSF55797">
    <property type="entry name" value="PR-1-like"/>
    <property type="match status" value="1"/>
</dbReference>
<gene>
    <name evidence="2" type="ORF">SVUK_LOCUS9978</name>
</gene>
<keyword evidence="3" id="KW-1185">Reference proteome</keyword>
<dbReference type="Gene3D" id="3.40.33.10">
    <property type="entry name" value="CAP"/>
    <property type="match status" value="1"/>
</dbReference>
<accession>A0A3P7IPE4</accession>
<organism evidence="2 3">
    <name type="scientific">Strongylus vulgaris</name>
    <name type="common">Blood worm</name>
    <dbReference type="NCBI Taxonomy" id="40348"/>
    <lineage>
        <taxon>Eukaryota</taxon>
        <taxon>Metazoa</taxon>
        <taxon>Ecdysozoa</taxon>
        <taxon>Nematoda</taxon>
        <taxon>Chromadorea</taxon>
        <taxon>Rhabditida</taxon>
        <taxon>Rhabditina</taxon>
        <taxon>Rhabditomorpha</taxon>
        <taxon>Strongyloidea</taxon>
        <taxon>Strongylidae</taxon>
        <taxon>Strongylus</taxon>
    </lineage>
</organism>
<dbReference type="CDD" id="cd05380">
    <property type="entry name" value="CAP_euk"/>
    <property type="match status" value="1"/>
</dbReference>
<reference evidence="2 3" key="1">
    <citation type="submission" date="2018-11" db="EMBL/GenBank/DDBJ databases">
        <authorList>
            <consortium name="Pathogen Informatics"/>
        </authorList>
    </citation>
    <scope>NUCLEOTIDE SEQUENCE [LARGE SCALE GENOMIC DNA]</scope>
</reference>
<dbReference type="Pfam" id="PF00188">
    <property type="entry name" value="CAP"/>
    <property type="match status" value="1"/>
</dbReference>
<evidence type="ECO:0000313" key="2">
    <source>
        <dbReference type="EMBL" id="VDM74980.1"/>
    </source>
</evidence>
<dbReference type="AlphaFoldDB" id="A0A3P7IPE4"/>
<dbReference type="InterPro" id="IPR035940">
    <property type="entry name" value="CAP_sf"/>
</dbReference>
<evidence type="ECO:0000259" key="1">
    <source>
        <dbReference type="SMART" id="SM00198"/>
    </source>
</evidence>